<dbReference type="EMBL" id="ML741784">
    <property type="protein sequence ID" value="KAE8328564.1"/>
    <property type="molecule type" value="Genomic_DNA"/>
</dbReference>
<accession>A0A5N6X5T1</accession>
<proteinExistence type="predicted"/>
<gene>
    <name evidence="1" type="ORF">BDV39DRAFT_173491</name>
</gene>
<evidence type="ECO:0000313" key="2">
    <source>
        <dbReference type="Proteomes" id="UP000325945"/>
    </source>
</evidence>
<name>A0A5N6X5T1_9EURO</name>
<reference evidence="2" key="1">
    <citation type="submission" date="2019-04" db="EMBL/GenBank/DDBJ databases">
        <title>Friends and foes A comparative genomics studyof 23 Aspergillus species from section Flavi.</title>
        <authorList>
            <consortium name="DOE Joint Genome Institute"/>
            <person name="Kjaerbolling I."/>
            <person name="Vesth T."/>
            <person name="Frisvad J.C."/>
            <person name="Nybo J.L."/>
            <person name="Theobald S."/>
            <person name="Kildgaard S."/>
            <person name="Isbrandt T."/>
            <person name="Kuo A."/>
            <person name="Sato A."/>
            <person name="Lyhne E.K."/>
            <person name="Kogle M.E."/>
            <person name="Wiebenga A."/>
            <person name="Kun R.S."/>
            <person name="Lubbers R.J."/>
            <person name="Makela M.R."/>
            <person name="Barry K."/>
            <person name="Chovatia M."/>
            <person name="Clum A."/>
            <person name="Daum C."/>
            <person name="Haridas S."/>
            <person name="He G."/>
            <person name="LaButti K."/>
            <person name="Lipzen A."/>
            <person name="Mondo S."/>
            <person name="Riley R."/>
            <person name="Salamov A."/>
            <person name="Simmons B.A."/>
            <person name="Magnuson J.K."/>
            <person name="Henrissat B."/>
            <person name="Mortensen U.H."/>
            <person name="Larsen T.O."/>
            <person name="Devries R.P."/>
            <person name="Grigoriev I.V."/>
            <person name="Machida M."/>
            <person name="Baker S.E."/>
            <person name="Andersen M.R."/>
        </authorList>
    </citation>
    <scope>NUCLEOTIDE SEQUENCE [LARGE SCALE GENOMIC DNA]</scope>
    <source>
        <strain evidence="2">CBS 130017</strain>
    </source>
</reference>
<evidence type="ECO:0000313" key="1">
    <source>
        <dbReference type="EMBL" id="KAE8328564.1"/>
    </source>
</evidence>
<dbReference type="Proteomes" id="UP000325945">
    <property type="component" value="Unassembled WGS sequence"/>
</dbReference>
<protein>
    <submittedName>
        <fullName evidence="1">Uncharacterized protein</fullName>
    </submittedName>
</protein>
<dbReference type="AlphaFoldDB" id="A0A5N6X5T1"/>
<keyword evidence="2" id="KW-1185">Reference proteome</keyword>
<organism evidence="1 2">
    <name type="scientific">Aspergillus sergii</name>
    <dbReference type="NCBI Taxonomy" id="1034303"/>
    <lineage>
        <taxon>Eukaryota</taxon>
        <taxon>Fungi</taxon>
        <taxon>Dikarya</taxon>
        <taxon>Ascomycota</taxon>
        <taxon>Pezizomycotina</taxon>
        <taxon>Eurotiomycetes</taxon>
        <taxon>Eurotiomycetidae</taxon>
        <taxon>Eurotiales</taxon>
        <taxon>Aspergillaceae</taxon>
        <taxon>Aspergillus</taxon>
        <taxon>Aspergillus subgen. Circumdati</taxon>
    </lineage>
</organism>
<sequence>MFTISMLPISAAFWRAVRPHSSAGALILAPTAIRYLTTSGELLATAAWSAVMPRSRGNAFTSAPFRISVSITFRCPPRAASCRAVRCPSRKLFSYS</sequence>